<dbReference type="EMBL" id="JANBUN010002084">
    <property type="protein sequence ID" value="KAJ2795710.1"/>
    <property type="molecule type" value="Genomic_DNA"/>
</dbReference>
<gene>
    <name evidence="1" type="primary">SPT8</name>
    <name evidence="1" type="ORF">H4R21_005002</name>
</gene>
<name>A0ACC1KUK0_9FUNG</name>
<dbReference type="Proteomes" id="UP001140087">
    <property type="component" value="Unassembled WGS sequence"/>
</dbReference>
<proteinExistence type="predicted"/>
<comment type="caution">
    <text evidence="1">The sequence shown here is derived from an EMBL/GenBank/DDBJ whole genome shotgun (WGS) entry which is preliminary data.</text>
</comment>
<evidence type="ECO:0000313" key="1">
    <source>
        <dbReference type="EMBL" id="KAJ2795710.1"/>
    </source>
</evidence>
<keyword evidence="2" id="KW-1185">Reference proteome</keyword>
<accession>A0ACC1KUK0</accession>
<organism evidence="1 2">
    <name type="scientific">Coemansia helicoidea</name>
    <dbReference type="NCBI Taxonomy" id="1286919"/>
    <lineage>
        <taxon>Eukaryota</taxon>
        <taxon>Fungi</taxon>
        <taxon>Fungi incertae sedis</taxon>
        <taxon>Zoopagomycota</taxon>
        <taxon>Kickxellomycotina</taxon>
        <taxon>Kickxellomycetes</taxon>
        <taxon>Kickxellales</taxon>
        <taxon>Kickxellaceae</taxon>
        <taxon>Coemansia</taxon>
    </lineage>
</organism>
<reference evidence="1" key="1">
    <citation type="submission" date="2022-07" db="EMBL/GenBank/DDBJ databases">
        <title>Phylogenomic reconstructions and comparative analyses of Kickxellomycotina fungi.</title>
        <authorList>
            <person name="Reynolds N.K."/>
            <person name="Stajich J.E."/>
            <person name="Barry K."/>
            <person name="Grigoriev I.V."/>
            <person name="Crous P."/>
            <person name="Smith M.E."/>
        </authorList>
    </citation>
    <scope>NUCLEOTIDE SEQUENCE</scope>
    <source>
        <strain evidence="1">BCRC 34780</strain>
    </source>
</reference>
<protein>
    <submittedName>
        <fullName evidence="1">Transcription factor spt8</fullName>
    </submittedName>
</protein>
<evidence type="ECO:0000313" key="2">
    <source>
        <dbReference type="Proteomes" id="UP001140087"/>
    </source>
</evidence>
<feature type="non-terminal residue" evidence="1">
    <location>
        <position position="1"/>
    </location>
</feature>
<sequence length="203" mass="21788">QFQAQQGQSPDGDEAASTNGDGGGGSTPFDSKQAAPVLMTTSIDGQCLLWDMRAPRALPHSFATPQKTPPWAAAACWSRDGRRIYVGRRNNTIDEYEFGMGAQPVRTLRLPANSGPVTALAMMDNGRSLICASTDNVRMWDLEQPADRRGATPFQIIPGHHGGTVSCILVDASSRYMITTSGNRGWDGSSNNVCLGYELGPTR</sequence>